<dbReference type="PANTHER" id="PTHR30605:SF0">
    <property type="entry name" value="ANHYDRO-N-ACETYLMURAMIC ACID KINASE"/>
    <property type="match status" value="1"/>
</dbReference>
<reference evidence="1" key="1">
    <citation type="submission" date="2018-05" db="EMBL/GenBank/DDBJ databases">
        <authorList>
            <person name="Lanie J.A."/>
            <person name="Ng W.-L."/>
            <person name="Kazmierczak K.M."/>
            <person name="Andrzejewski T.M."/>
            <person name="Davidsen T.M."/>
            <person name="Wayne K.J."/>
            <person name="Tettelin H."/>
            <person name="Glass J.I."/>
            <person name="Rusch D."/>
            <person name="Podicherti R."/>
            <person name="Tsui H.-C.T."/>
            <person name="Winkler M.E."/>
        </authorList>
    </citation>
    <scope>NUCLEOTIDE SEQUENCE</scope>
</reference>
<dbReference type="AlphaFoldDB" id="A0A382LIC0"/>
<proteinExistence type="predicted"/>
<dbReference type="GO" id="GO:0009254">
    <property type="term" value="P:peptidoglycan turnover"/>
    <property type="evidence" value="ECO:0007669"/>
    <property type="project" value="InterPro"/>
</dbReference>
<evidence type="ECO:0000313" key="1">
    <source>
        <dbReference type="EMBL" id="SVC36350.1"/>
    </source>
</evidence>
<dbReference type="InterPro" id="IPR005338">
    <property type="entry name" value="Anhydro_N_Ac-Mur_kinase"/>
</dbReference>
<dbReference type="GO" id="GO:0016773">
    <property type="term" value="F:phosphotransferase activity, alcohol group as acceptor"/>
    <property type="evidence" value="ECO:0007669"/>
    <property type="project" value="InterPro"/>
</dbReference>
<organism evidence="1">
    <name type="scientific">marine metagenome</name>
    <dbReference type="NCBI Taxonomy" id="408172"/>
    <lineage>
        <taxon>unclassified sequences</taxon>
        <taxon>metagenomes</taxon>
        <taxon>ecological metagenomes</taxon>
    </lineage>
</organism>
<dbReference type="GO" id="GO:0006040">
    <property type="term" value="P:amino sugar metabolic process"/>
    <property type="evidence" value="ECO:0007669"/>
    <property type="project" value="InterPro"/>
</dbReference>
<dbReference type="PANTHER" id="PTHR30605">
    <property type="entry name" value="ANHYDRO-N-ACETYLMURAMIC ACID KINASE"/>
    <property type="match status" value="1"/>
</dbReference>
<feature type="non-terminal residue" evidence="1">
    <location>
        <position position="265"/>
    </location>
</feature>
<sequence length="265" mass="28435">MSGTSADGITATLMETGPPMRILEHHTRPFSARSRLRILALRDASVSEISSANFWLGEEFARAAAKIKGRFDLIGSHGQTIWHEPGRSTLQIGEPGVIAEKTGVTVVADFRPADIAAGGEGAPLVPYFDRAFFGRSRKKAILNIGGIANVTFPSTGLAFDTGPGNCLIDDAVRRMGKGFYDKNGKMARTGSVDRALLKKWKAHPYFRKKPPKSTGRELFSPEWVGKNPDEGTVATLTLLTAETIARAIEKSAPEGLKEVVVSGGG</sequence>
<protein>
    <recommendedName>
        <fullName evidence="2">Anhydro-N-acetylmuramic acid kinase</fullName>
    </recommendedName>
</protein>
<evidence type="ECO:0008006" key="2">
    <source>
        <dbReference type="Google" id="ProtNLM"/>
    </source>
</evidence>
<dbReference type="Gene3D" id="3.30.420.40">
    <property type="match status" value="1"/>
</dbReference>
<name>A0A382LIC0_9ZZZZ</name>
<dbReference type="Pfam" id="PF03702">
    <property type="entry name" value="AnmK"/>
    <property type="match status" value="1"/>
</dbReference>
<accession>A0A382LIC0</accession>
<dbReference type="GO" id="GO:0005524">
    <property type="term" value="F:ATP binding"/>
    <property type="evidence" value="ECO:0007669"/>
    <property type="project" value="InterPro"/>
</dbReference>
<gene>
    <name evidence="1" type="ORF">METZ01_LOCUS289204</name>
</gene>
<dbReference type="EMBL" id="UINC01087189">
    <property type="protein sequence ID" value="SVC36350.1"/>
    <property type="molecule type" value="Genomic_DNA"/>
</dbReference>